<organism evidence="14 15">
    <name type="scientific">Candidatus Mycobacterium methanotrophicum</name>
    <dbReference type="NCBI Taxonomy" id="2943498"/>
    <lineage>
        <taxon>Bacteria</taxon>
        <taxon>Bacillati</taxon>
        <taxon>Actinomycetota</taxon>
        <taxon>Actinomycetes</taxon>
        <taxon>Mycobacteriales</taxon>
        <taxon>Mycobacteriaceae</taxon>
        <taxon>Mycobacterium</taxon>
    </lineage>
</organism>
<dbReference type="EMBL" id="CP097320">
    <property type="protein sequence ID" value="UQX12372.1"/>
    <property type="molecule type" value="Genomic_DNA"/>
</dbReference>
<dbReference type="Pfam" id="PF06974">
    <property type="entry name" value="WS_DGAT_C"/>
    <property type="match status" value="1"/>
</dbReference>
<accession>A0ABY4QMX7</accession>
<comment type="pathway">
    <text evidence="2">Lipid metabolism.</text>
</comment>
<evidence type="ECO:0000256" key="7">
    <source>
        <dbReference type="ARBA" id="ARBA00022798"/>
    </source>
</evidence>
<evidence type="ECO:0000256" key="2">
    <source>
        <dbReference type="ARBA" id="ARBA00005189"/>
    </source>
</evidence>
<gene>
    <name evidence="14" type="ORF">M5I08_09020</name>
</gene>
<evidence type="ECO:0000256" key="9">
    <source>
        <dbReference type="ARBA" id="ARBA00023315"/>
    </source>
</evidence>
<evidence type="ECO:0000256" key="11">
    <source>
        <dbReference type="RuleBase" id="RU361241"/>
    </source>
</evidence>
<keyword evidence="5 11" id="KW-0444">Lipid biosynthesis</keyword>
<comment type="similarity">
    <text evidence="3 11">Belongs to the long-chain O-acyltransferase family.</text>
</comment>
<evidence type="ECO:0000256" key="1">
    <source>
        <dbReference type="ARBA" id="ARBA00004771"/>
    </source>
</evidence>
<dbReference type="InterPro" id="IPR009721">
    <property type="entry name" value="O-acyltransferase_WSD1_C"/>
</dbReference>
<evidence type="ECO:0000313" key="15">
    <source>
        <dbReference type="Proteomes" id="UP001056610"/>
    </source>
</evidence>
<dbReference type="RefSeq" id="WP_219067315.1">
    <property type="nucleotide sequence ID" value="NZ_CAJUXY010000018.1"/>
</dbReference>
<keyword evidence="7 11" id="KW-0319">Glycerol metabolism</keyword>
<evidence type="ECO:0000256" key="10">
    <source>
        <dbReference type="ARBA" id="ARBA00048109"/>
    </source>
</evidence>
<dbReference type="Pfam" id="PF03007">
    <property type="entry name" value="WS_DGAT_cat"/>
    <property type="match status" value="1"/>
</dbReference>
<dbReference type="Proteomes" id="UP001056610">
    <property type="component" value="Chromosome"/>
</dbReference>
<evidence type="ECO:0000256" key="4">
    <source>
        <dbReference type="ARBA" id="ARBA00013244"/>
    </source>
</evidence>
<evidence type="ECO:0000259" key="13">
    <source>
        <dbReference type="Pfam" id="PF06974"/>
    </source>
</evidence>
<dbReference type="EC" id="2.3.1.20" evidence="4 11"/>
<evidence type="ECO:0000256" key="8">
    <source>
        <dbReference type="ARBA" id="ARBA00023098"/>
    </source>
</evidence>
<evidence type="ECO:0000313" key="14">
    <source>
        <dbReference type="EMBL" id="UQX12372.1"/>
    </source>
</evidence>
<sequence length="483" mass="51592">MLSFISPTDALFLYAEAVQRPINVGALGVLSRPEGAGAQDARAMVAEALTRDQVAPLWRRHPHRSLISLGQWRWCTDDDIDLDYHVRLSSLPQPAGMAELCDLVSRLHSGRLDLNRPLWQFHLIEGLPDGRYAIYVKVHHALADGVSAMRLLQQTVSTDPDRRGMPALWEVGTQPSGDDVSGGIGPWRVAQGVVKATGELAGMAPALADTVWRAVRRRGGPLTLAAPHTPLNVPISSARSFAGRSFPIDRLRLVAKHTDATLNDVVLAMCAGALRRYLLRRNALPSAPLMAMVPVSLRGDEPAGAAVPGNRIGTLTCSLGTQLADPAERLAAVQASMCDGKAALAGRSQLQVLAMSALGAAPLAIAIALGHGLGPLRPPNVMISNVPGPSGPLYWNGAHLEALYPLSVPVDGQTLNITCTSVNDQIIFGLTACRRAVPAIGTLADFLGRELDLLDAFYRIPVGIGVDRRTRRRRARATPTARG</sequence>
<evidence type="ECO:0000259" key="12">
    <source>
        <dbReference type="Pfam" id="PF03007"/>
    </source>
</evidence>
<evidence type="ECO:0000256" key="3">
    <source>
        <dbReference type="ARBA" id="ARBA00009587"/>
    </source>
</evidence>
<comment type="pathway">
    <text evidence="1 11">Glycerolipid metabolism; triacylglycerol biosynthesis.</text>
</comment>
<name>A0ABY4QMX7_9MYCO</name>
<keyword evidence="8 11" id="KW-0443">Lipid metabolism</keyword>
<feature type="domain" description="O-acyltransferase WSD1-like N-terminal" evidence="12">
    <location>
        <begin position="6"/>
        <end position="266"/>
    </location>
</feature>
<proteinExistence type="inferred from homology"/>
<feature type="domain" description="O-acyltransferase WSD1 C-terminal" evidence="13">
    <location>
        <begin position="309"/>
        <end position="454"/>
    </location>
</feature>
<dbReference type="PANTHER" id="PTHR31650">
    <property type="entry name" value="O-ACYLTRANSFERASE (WSD1-LIKE) FAMILY PROTEIN"/>
    <property type="match status" value="1"/>
</dbReference>
<evidence type="ECO:0000256" key="6">
    <source>
        <dbReference type="ARBA" id="ARBA00022679"/>
    </source>
</evidence>
<protein>
    <recommendedName>
        <fullName evidence="4 11">Diacylglycerol O-acyltransferase</fullName>
        <ecNumber evidence="4 11">2.3.1.20</ecNumber>
    </recommendedName>
</protein>
<dbReference type="PANTHER" id="PTHR31650:SF1">
    <property type="entry name" value="WAX ESTER SYNTHASE_DIACYLGLYCEROL ACYLTRANSFERASE 4-RELATED"/>
    <property type="match status" value="1"/>
</dbReference>
<evidence type="ECO:0000256" key="5">
    <source>
        <dbReference type="ARBA" id="ARBA00022516"/>
    </source>
</evidence>
<comment type="catalytic activity">
    <reaction evidence="10 11">
        <text>an acyl-CoA + a 1,2-diacyl-sn-glycerol = a triacyl-sn-glycerol + CoA</text>
        <dbReference type="Rhea" id="RHEA:10868"/>
        <dbReference type="ChEBI" id="CHEBI:17815"/>
        <dbReference type="ChEBI" id="CHEBI:57287"/>
        <dbReference type="ChEBI" id="CHEBI:58342"/>
        <dbReference type="ChEBI" id="CHEBI:64615"/>
        <dbReference type="EC" id="2.3.1.20"/>
    </reaction>
</comment>
<keyword evidence="15" id="KW-1185">Reference proteome</keyword>
<dbReference type="NCBIfam" id="TIGR02946">
    <property type="entry name" value="acyl_WS_DGAT"/>
    <property type="match status" value="1"/>
</dbReference>
<keyword evidence="6 11" id="KW-0808">Transferase</keyword>
<dbReference type="InterPro" id="IPR004255">
    <property type="entry name" value="O-acyltransferase_WSD1_N"/>
</dbReference>
<dbReference type="InterPro" id="IPR045034">
    <property type="entry name" value="O-acyltransferase_WSD1-like"/>
</dbReference>
<reference evidence="14" key="1">
    <citation type="submission" date="2022-05" db="EMBL/GenBank/DDBJ databases">
        <title>A methanotrophic Mycobacterium dominates a cave microbial ecosystem.</title>
        <authorList>
            <person name="Van Spanning R.J.M."/>
            <person name="Guan Q."/>
            <person name="Melkonian C."/>
            <person name="Gallant J."/>
            <person name="Polerecky L."/>
            <person name="Flot J.-F."/>
            <person name="Brandt B.W."/>
            <person name="Braster M."/>
            <person name="Iturbe Espinoza P."/>
            <person name="Aerts J."/>
            <person name="Meima-Franke M."/>
            <person name="Piersma S.R."/>
            <person name="Bunduc C."/>
            <person name="Ummels R."/>
            <person name="Pain A."/>
            <person name="Fleming E.J."/>
            <person name="van der Wel N."/>
            <person name="Gherman V.D."/>
            <person name="Sarbu S.M."/>
            <person name="Bodelier P.L.E."/>
            <person name="Bitter W."/>
        </authorList>
    </citation>
    <scope>NUCLEOTIDE SEQUENCE</scope>
    <source>
        <strain evidence="14">Sulfur Cave</strain>
    </source>
</reference>
<keyword evidence="9 11" id="KW-0012">Acyltransferase</keyword>
<dbReference type="InterPro" id="IPR014292">
    <property type="entry name" value="Acyl_transf_WS/DGAT"/>
</dbReference>